<gene>
    <name evidence="8" type="ORF">ENG09_05095</name>
</gene>
<dbReference type="PANTHER" id="PTHR39087:SF2">
    <property type="entry name" value="UPF0104 MEMBRANE PROTEIN MJ1595"/>
    <property type="match status" value="1"/>
</dbReference>
<dbReference type="InterPro" id="IPR022791">
    <property type="entry name" value="L-PG_synthase/AglD"/>
</dbReference>
<organism evidence="8">
    <name type="scientific">Candidatus Syntropharchaeum butanivorans</name>
    <dbReference type="NCBI Taxonomy" id="1839936"/>
    <lineage>
        <taxon>Archaea</taxon>
        <taxon>Methanobacteriati</taxon>
        <taxon>Methanobacteriota</taxon>
        <taxon>Stenosarchaea group</taxon>
        <taxon>Methanomicrobia</taxon>
        <taxon>Methanosarcinales</taxon>
        <taxon>ANME-2 cluster</taxon>
        <taxon>Candidatus Syntropharchaeum</taxon>
    </lineage>
</organism>
<evidence type="ECO:0000256" key="2">
    <source>
        <dbReference type="ARBA" id="ARBA00011061"/>
    </source>
</evidence>
<evidence type="ECO:0000256" key="3">
    <source>
        <dbReference type="ARBA" id="ARBA00022475"/>
    </source>
</evidence>
<name>A0A7C0X1C6_9EURY</name>
<keyword evidence="6 7" id="KW-0472">Membrane</keyword>
<feature type="transmembrane region" description="Helical" evidence="7">
    <location>
        <begin position="5"/>
        <end position="24"/>
    </location>
</feature>
<proteinExistence type="inferred from homology"/>
<feature type="transmembrane region" description="Helical" evidence="7">
    <location>
        <begin position="36"/>
        <end position="55"/>
    </location>
</feature>
<dbReference type="Pfam" id="PF03706">
    <property type="entry name" value="LPG_synthase_TM"/>
    <property type="match status" value="1"/>
</dbReference>
<feature type="transmembrane region" description="Helical" evidence="7">
    <location>
        <begin position="240"/>
        <end position="264"/>
    </location>
</feature>
<evidence type="ECO:0000313" key="8">
    <source>
        <dbReference type="EMBL" id="HDM36610.1"/>
    </source>
</evidence>
<feature type="transmembrane region" description="Helical" evidence="7">
    <location>
        <begin position="207"/>
        <end position="228"/>
    </location>
</feature>
<keyword evidence="3" id="KW-1003">Cell membrane</keyword>
<evidence type="ECO:0000256" key="1">
    <source>
        <dbReference type="ARBA" id="ARBA00004651"/>
    </source>
</evidence>
<feature type="transmembrane region" description="Helical" evidence="7">
    <location>
        <begin position="271"/>
        <end position="289"/>
    </location>
</feature>
<dbReference type="GO" id="GO:0005886">
    <property type="term" value="C:plasma membrane"/>
    <property type="evidence" value="ECO:0007669"/>
    <property type="project" value="UniProtKB-SubCell"/>
</dbReference>
<keyword evidence="5 7" id="KW-1133">Transmembrane helix</keyword>
<comment type="caution">
    <text evidence="8">The sequence shown here is derived from an EMBL/GenBank/DDBJ whole genome shotgun (WGS) entry which is preliminary data.</text>
</comment>
<dbReference type="Proteomes" id="UP000885863">
    <property type="component" value="Unassembled WGS sequence"/>
</dbReference>
<reference evidence="8" key="1">
    <citation type="journal article" date="2020" name="mSystems">
        <title>Genome- and Community-Level Interaction Insights into Carbon Utilization and Element Cycling Functions of Hydrothermarchaeota in Hydrothermal Sediment.</title>
        <authorList>
            <person name="Zhou Z."/>
            <person name="Liu Y."/>
            <person name="Xu W."/>
            <person name="Pan J."/>
            <person name="Luo Z.H."/>
            <person name="Li M."/>
        </authorList>
    </citation>
    <scope>NUCLEOTIDE SEQUENCE [LARGE SCALE GENOMIC DNA]</scope>
    <source>
        <strain evidence="8">HyVt-185</strain>
    </source>
</reference>
<comment type="subcellular location">
    <subcellularLocation>
        <location evidence="1">Cell membrane</location>
        <topology evidence="1">Multi-pass membrane protein</topology>
    </subcellularLocation>
</comment>
<keyword evidence="4 7" id="KW-0812">Transmembrane</keyword>
<dbReference type="AlphaFoldDB" id="A0A7C0X1C6"/>
<sequence length="306" mass="33913">MKKRLLQIIIGIAIIALILHRLGPYAVYEVFTRIDLSYFIIAAAAYLTYDILMAVRLSYLLKVISNHDIPFQEIFSAHIGGMIASDVTPARSGYFLTPVFLRRKDENLTLIEGMAAILAPQGIEFILKVAGSLLGAFLLITTLKNVITTPLLFAGAIFLVLGGLTLLILWSGEESSLKILSKIPVMKRFVDEFARLKEESIKIRSEVPFILLLYMICWVLVALQWMFIGRSLGFNLSFPIYFLLHPLLSILAFVPITPAGLGVMESGMIGVLYLFGIDPAMGFAFSLLVRANTIAVDLIGIREVTL</sequence>
<protein>
    <submittedName>
        <fullName evidence="8">Flippase-like domain-containing protein</fullName>
    </submittedName>
</protein>
<evidence type="ECO:0000256" key="5">
    <source>
        <dbReference type="ARBA" id="ARBA00022989"/>
    </source>
</evidence>
<evidence type="ECO:0000256" key="7">
    <source>
        <dbReference type="SAM" id="Phobius"/>
    </source>
</evidence>
<dbReference type="EMBL" id="DQZR01000217">
    <property type="protein sequence ID" value="HDM36610.1"/>
    <property type="molecule type" value="Genomic_DNA"/>
</dbReference>
<accession>A0A7C0X1C6</accession>
<dbReference type="PANTHER" id="PTHR39087">
    <property type="entry name" value="UPF0104 MEMBRANE PROTEIN MJ1595"/>
    <property type="match status" value="1"/>
</dbReference>
<comment type="similarity">
    <text evidence="2">Belongs to the UPF0104 family.</text>
</comment>
<evidence type="ECO:0000256" key="4">
    <source>
        <dbReference type="ARBA" id="ARBA00022692"/>
    </source>
</evidence>
<feature type="transmembrane region" description="Helical" evidence="7">
    <location>
        <begin position="149"/>
        <end position="170"/>
    </location>
</feature>
<dbReference type="NCBIfam" id="TIGR00374">
    <property type="entry name" value="flippase-like domain"/>
    <property type="match status" value="1"/>
</dbReference>
<evidence type="ECO:0000256" key="6">
    <source>
        <dbReference type="ARBA" id="ARBA00023136"/>
    </source>
</evidence>